<comment type="catalytic activity">
    <reaction evidence="5">
        <text>RNA(n) + a ribonucleoside 5'-triphosphate = RNA(n+1) + diphosphate</text>
        <dbReference type="Rhea" id="RHEA:21248"/>
        <dbReference type="Rhea" id="RHEA-COMP:14527"/>
        <dbReference type="Rhea" id="RHEA-COMP:17342"/>
        <dbReference type="ChEBI" id="CHEBI:33019"/>
        <dbReference type="ChEBI" id="CHEBI:61557"/>
        <dbReference type="ChEBI" id="CHEBI:140395"/>
        <dbReference type="EC" id="2.7.7.6"/>
    </reaction>
</comment>
<evidence type="ECO:0000256" key="4">
    <source>
        <dbReference type="ARBA" id="ARBA00025765"/>
    </source>
</evidence>
<reference evidence="7 8" key="1">
    <citation type="submission" date="2018-06" db="EMBL/GenBank/DDBJ databases">
        <title>Draft genome sequence of hyperthermophilic methanogen Methanothermobacter tenebrarum sp. MCM-B 1447.</title>
        <authorList>
            <person name="Pore S.D."/>
            <person name="Dagar S."/>
            <person name="Dhakephalkar P.K."/>
        </authorList>
    </citation>
    <scope>NUCLEOTIDE SEQUENCE [LARGE SCALE GENOMIC DNA]</scope>
    <source>
        <strain evidence="7 8">MCM B 1447</strain>
    </source>
</reference>
<keyword evidence="3 5" id="KW-0804">Transcription</keyword>
<protein>
    <recommendedName>
        <fullName evidence="5">DNA-directed RNA polymerase subunit Rpo5</fullName>
        <ecNumber evidence="5">2.7.7.6</ecNumber>
    </recommendedName>
    <alternativeName>
        <fullName evidence="5">DNA-directed RNA polymerase subunit H</fullName>
    </alternativeName>
</protein>
<dbReference type="PROSITE" id="PS01110">
    <property type="entry name" value="RNA_POL_H_23KD"/>
    <property type="match status" value="1"/>
</dbReference>
<keyword evidence="5" id="KW-0963">Cytoplasm</keyword>
<evidence type="ECO:0000313" key="8">
    <source>
        <dbReference type="Proteomes" id="UP000249782"/>
    </source>
</evidence>
<keyword evidence="1 5" id="KW-0240">DNA-directed RNA polymerase</keyword>
<keyword evidence="8" id="KW-1185">Reference proteome</keyword>
<dbReference type="AlphaFoldDB" id="A0A328PAL3"/>
<dbReference type="InterPro" id="IPR000783">
    <property type="entry name" value="RNA_pol_subH/Rpb5_C"/>
</dbReference>
<dbReference type="FunFam" id="3.90.940.20:FF:000001">
    <property type="entry name" value="DNA-directed RNA polymerases I, II, and III subunit RPABC1"/>
    <property type="match status" value="1"/>
</dbReference>
<dbReference type="SUPFAM" id="SSF55287">
    <property type="entry name" value="RPB5-like RNA polymerase subunit"/>
    <property type="match status" value="1"/>
</dbReference>
<accession>A0A328PAL3</accession>
<dbReference type="EC" id="2.7.7.6" evidence="5"/>
<comment type="subcellular location">
    <subcellularLocation>
        <location evidence="5">Cytoplasm</location>
    </subcellularLocation>
</comment>
<evidence type="ECO:0000259" key="6">
    <source>
        <dbReference type="Pfam" id="PF01191"/>
    </source>
</evidence>
<dbReference type="InterPro" id="IPR035913">
    <property type="entry name" value="RPB5-like_sf"/>
</dbReference>
<comment type="function">
    <text evidence="5">DNA-dependent RNA polymerase (RNAP) catalyzes the transcription of DNA into RNA using the four ribonucleoside triphosphates as substrates.</text>
</comment>
<dbReference type="GO" id="GO:0006366">
    <property type="term" value="P:transcription by RNA polymerase II"/>
    <property type="evidence" value="ECO:0007669"/>
    <property type="project" value="TreeGrafter"/>
</dbReference>
<dbReference type="NCBIfam" id="NF007129">
    <property type="entry name" value="PRK09570.1"/>
    <property type="match status" value="1"/>
</dbReference>
<dbReference type="Gene3D" id="3.90.940.20">
    <property type="entry name" value="RPB5-like RNA polymerase subunit"/>
    <property type="match status" value="1"/>
</dbReference>
<comment type="subunit">
    <text evidence="5">Part of the RNA polymerase complex.</text>
</comment>
<dbReference type="Proteomes" id="UP000249782">
    <property type="component" value="Unassembled WGS sequence"/>
</dbReference>
<gene>
    <name evidence="5" type="primary">rpo5</name>
    <name evidence="5" type="synonym">rpoH</name>
    <name evidence="7" type="ORF">DPC56_02815</name>
</gene>
<evidence type="ECO:0000256" key="1">
    <source>
        <dbReference type="ARBA" id="ARBA00022478"/>
    </source>
</evidence>
<proteinExistence type="inferred from homology"/>
<comment type="similarity">
    <text evidence="4 5">Belongs to the archaeal Rpo5/eukaryotic RPB5 RNA polymerase subunit family.</text>
</comment>
<dbReference type="Pfam" id="PF01191">
    <property type="entry name" value="RNA_pol_Rpb5_C"/>
    <property type="match status" value="1"/>
</dbReference>
<dbReference type="PANTHER" id="PTHR10535">
    <property type="entry name" value="DNA-DIRECTED RNA POLYMERASES I, II, AND III SUBUNIT RPABC1"/>
    <property type="match status" value="1"/>
</dbReference>
<dbReference type="GO" id="GO:0003677">
    <property type="term" value="F:DNA binding"/>
    <property type="evidence" value="ECO:0007669"/>
    <property type="project" value="InterPro"/>
</dbReference>
<evidence type="ECO:0000256" key="2">
    <source>
        <dbReference type="ARBA" id="ARBA00022695"/>
    </source>
</evidence>
<dbReference type="GO" id="GO:0000428">
    <property type="term" value="C:DNA-directed RNA polymerase complex"/>
    <property type="evidence" value="ECO:0007669"/>
    <property type="project" value="UniProtKB-KW"/>
</dbReference>
<dbReference type="GO" id="GO:0005737">
    <property type="term" value="C:cytoplasm"/>
    <property type="evidence" value="ECO:0007669"/>
    <property type="project" value="UniProtKB-SubCell"/>
</dbReference>
<dbReference type="HAMAP" id="MF_00025">
    <property type="entry name" value="RNApol_Rpo5_RPB5"/>
    <property type="match status" value="1"/>
</dbReference>
<organism evidence="7 8">
    <name type="scientific">Methanothermobacter tenebrarum</name>
    <dbReference type="NCBI Taxonomy" id="680118"/>
    <lineage>
        <taxon>Archaea</taxon>
        <taxon>Methanobacteriati</taxon>
        <taxon>Methanobacteriota</taxon>
        <taxon>Methanomada group</taxon>
        <taxon>Methanobacteria</taxon>
        <taxon>Methanobacteriales</taxon>
        <taxon>Methanobacteriaceae</taxon>
        <taxon>Methanothermobacter</taxon>
    </lineage>
</organism>
<dbReference type="GO" id="GO:0003899">
    <property type="term" value="F:DNA-directed RNA polymerase activity"/>
    <property type="evidence" value="ECO:0007669"/>
    <property type="project" value="UniProtKB-UniRule"/>
</dbReference>
<sequence length="78" mass="8844">MVKKDILKHQLVPEHVILSEEEAEKVLKEMKIHAEQLPSIRTDDPVVKAIGAKEGDILKIIRESPTAGKFVTYRIVQD</sequence>
<dbReference type="InterPro" id="IPR020608">
    <property type="entry name" value="RNA_pol_subH/Rpb5_CS"/>
</dbReference>
<feature type="domain" description="RNA polymerase subunit H/Rpb5 C-terminal" evidence="6">
    <location>
        <begin position="5"/>
        <end position="76"/>
    </location>
</feature>
<dbReference type="GO" id="GO:0006362">
    <property type="term" value="P:transcription elongation by RNA polymerase I"/>
    <property type="evidence" value="ECO:0007669"/>
    <property type="project" value="TreeGrafter"/>
</dbReference>
<evidence type="ECO:0000256" key="3">
    <source>
        <dbReference type="ARBA" id="ARBA00023163"/>
    </source>
</evidence>
<evidence type="ECO:0000313" key="7">
    <source>
        <dbReference type="EMBL" id="RAO79269.1"/>
    </source>
</evidence>
<dbReference type="EMBL" id="QLOE01000003">
    <property type="protein sequence ID" value="RAO79269.1"/>
    <property type="molecule type" value="Genomic_DNA"/>
</dbReference>
<dbReference type="PANTHER" id="PTHR10535:SF0">
    <property type="entry name" value="DNA-DIRECTED RNA POLYMERASES I, II, AND III SUBUNIT RPABC1"/>
    <property type="match status" value="1"/>
</dbReference>
<name>A0A328PAL3_9EURY</name>
<dbReference type="InterPro" id="IPR014381">
    <property type="entry name" value="Arch_Rpo5/euc_Rpb5"/>
</dbReference>
<keyword evidence="5 7" id="KW-0808">Transferase</keyword>
<evidence type="ECO:0000256" key="5">
    <source>
        <dbReference type="HAMAP-Rule" id="MF_00025"/>
    </source>
</evidence>
<dbReference type="GO" id="GO:0042797">
    <property type="term" value="P:tRNA transcription by RNA polymerase III"/>
    <property type="evidence" value="ECO:0007669"/>
    <property type="project" value="TreeGrafter"/>
</dbReference>
<comment type="caution">
    <text evidence="7">The sequence shown here is derived from an EMBL/GenBank/DDBJ whole genome shotgun (WGS) entry which is preliminary data.</text>
</comment>
<keyword evidence="2 5" id="KW-0548">Nucleotidyltransferase</keyword>